<dbReference type="SUPFAM" id="SSF52980">
    <property type="entry name" value="Restriction endonuclease-like"/>
    <property type="match status" value="1"/>
</dbReference>
<keyword evidence="5" id="KW-0067">ATP-binding</keyword>
<dbReference type="Pfam" id="PF13086">
    <property type="entry name" value="AAA_11"/>
    <property type="match status" value="1"/>
</dbReference>
<dbReference type="PANTHER" id="PTHR43788:SF8">
    <property type="entry name" value="DNA-BINDING PROTEIN SMUBP-2"/>
    <property type="match status" value="1"/>
</dbReference>
<dbReference type="SUPFAM" id="SSF52540">
    <property type="entry name" value="P-loop containing nucleoside triphosphate hydrolases"/>
    <property type="match status" value="1"/>
</dbReference>
<evidence type="ECO:0000313" key="9">
    <source>
        <dbReference type="Proteomes" id="UP000178534"/>
    </source>
</evidence>
<sequence>MASYQRQFDAKRYWANKPHCIVCKEKKVKYGQICGDCEKKGGFDENTTQVNVGKLSDENLVAQFTAEEQERTNASERVISLVGYLKDCAQAIMRSVALTDVTTGDVSFIPLKPNALEQLANGKFELKSKEALDMLYKVRAQASEFEIIIGTLFVKGFRGNGNRTSKINAPLLYLKVDAEKTEADSVIFTLKEDDTVHLNQSLIAGVVSAENDEELEVRFQDLYSAIPEWPLTFDSVQKFFESLSNYFPEIFKENGNPSSFVEFDAIEGEKEGYKLCPAHCLILAPKQEGEGTVVEELSNILINAKDKTALDFLLLENALAAGNPVSAVEDQTSSGFSESTQPEDGNWHNLFPFDLSDTQKKIVVNARKNNLTVVSGPPGTGKSYTIAAIILDHLLGGKRVLFVSRMDKAVDVVSAWLEEFVGPYSVARSGARKAQRALADKLDVITGPKSTANENPYQKNHIEAAIKEHEIAQNKLTELEEEFTEAITNERSWTSVHDKIEEINSRLNVEFDSGGLSLKKAKAARLKEKIKGADALIRNKGFFVQTWWGDRTIKSIRLQLGAPENTTAQDLVLMAERIVNEREREEVEAEIAKFDAVDQIWTEIQSLKIQLRKLALNNLKARLLGNLHLIVHNYEKRVELKKFVKSLRTANIREKLALLDQVKTDTLLASFPCWASTTYHLSQILPVQPGMFDLVIFDEASQCDLASAIPALYRANRALIVGDPKQLNHVVFLGKQAEYSSFAKNNVPPDIQANYRFSTNSLFDVAENLVPQANYFMLDEHFRSDPHIIGFSNKMFYEDQIRIMTHKPKMGLAEQETAIQLDYVKGKRTEGAANPIEIEAIFKHVKQLIAQSPSDKPTTIGILSPFRDQVNAITKALPNYLSLTELERHKIVVGTAHSLQGDEKDVVILSLSLDPKFHHGTLNFLEKPNVFNVSITRAKKKLIAVSSVTPDDLPNGLLKEFLLHSARSTVSEIPQGIFDSKFEEQVAQALERSGMKVWPQYEAAGFSIDLVAGDGKNWVAVECDGPTHFDMKDRQNFYDVWRQGILERAGWRFVRISHRDWERDSDAQIAKVAQALNSLVI</sequence>
<accession>A0A1G2DJJ2</accession>
<dbReference type="InterPro" id="IPR011335">
    <property type="entry name" value="Restrct_endonuc-II-like"/>
</dbReference>
<evidence type="ECO:0000256" key="6">
    <source>
        <dbReference type="SAM" id="Coils"/>
    </source>
</evidence>
<dbReference type="Gene3D" id="3.40.960.10">
    <property type="entry name" value="VSR Endonuclease"/>
    <property type="match status" value="1"/>
</dbReference>
<evidence type="ECO:0000256" key="5">
    <source>
        <dbReference type="ARBA" id="ARBA00022840"/>
    </source>
</evidence>
<dbReference type="SMART" id="SM00952">
    <property type="entry name" value="RAP"/>
    <property type="match status" value="1"/>
</dbReference>
<dbReference type="InterPro" id="IPR050534">
    <property type="entry name" value="Coronavir_polyprotein_1ab"/>
</dbReference>
<dbReference type="InterPro" id="IPR041679">
    <property type="entry name" value="DNA2/NAM7-like_C"/>
</dbReference>
<evidence type="ECO:0000259" key="7">
    <source>
        <dbReference type="SMART" id="SM00952"/>
    </source>
</evidence>
<gene>
    <name evidence="8" type="ORF">A2942_02810</name>
</gene>
<dbReference type="Proteomes" id="UP000178534">
    <property type="component" value="Unassembled WGS sequence"/>
</dbReference>
<dbReference type="InterPro" id="IPR049468">
    <property type="entry name" value="Restrct_endonuc-II-like_dom"/>
</dbReference>
<dbReference type="GO" id="GO:0005524">
    <property type="term" value="F:ATP binding"/>
    <property type="evidence" value="ECO:0007669"/>
    <property type="project" value="UniProtKB-KW"/>
</dbReference>
<feature type="domain" description="RAP" evidence="7">
    <location>
        <begin position="1021"/>
        <end position="1076"/>
    </location>
</feature>
<protein>
    <recommendedName>
        <fullName evidence="7">RAP domain-containing protein</fullName>
    </recommendedName>
</protein>
<dbReference type="PANTHER" id="PTHR43788">
    <property type="entry name" value="DNA2/NAM7 HELICASE FAMILY MEMBER"/>
    <property type="match status" value="1"/>
</dbReference>
<dbReference type="CDD" id="cd18808">
    <property type="entry name" value="SF1_C_Upf1"/>
    <property type="match status" value="1"/>
</dbReference>
<evidence type="ECO:0000256" key="3">
    <source>
        <dbReference type="ARBA" id="ARBA00022801"/>
    </source>
</evidence>
<dbReference type="Pfam" id="PF13087">
    <property type="entry name" value="AAA_12"/>
    <property type="match status" value="1"/>
</dbReference>
<dbReference type="GO" id="GO:0043139">
    <property type="term" value="F:5'-3' DNA helicase activity"/>
    <property type="evidence" value="ECO:0007669"/>
    <property type="project" value="TreeGrafter"/>
</dbReference>
<keyword evidence="2" id="KW-0547">Nucleotide-binding</keyword>
<dbReference type="AlphaFoldDB" id="A0A1G2DJJ2"/>
<name>A0A1G2DJJ2_9BACT</name>
<evidence type="ECO:0000256" key="2">
    <source>
        <dbReference type="ARBA" id="ARBA00022741"/>
    </source>
</evidence>
<keyword evidence="4" id="KW-0347">Helicase</keyword>
<dbReference type="Gene3D" id="3.40.50.300">
    <property type="entry name" value="P-loop containing nucleotide triphosphate hydrolases"/>
    <property type="match status" value="3"/>
</dbReference>
<evidence type="ECO:0000256" key="1">
    <source>
        <dbReference type="ARBA" id="ARBA00007913"/>
    </source>
</evidence>
<evidence type="ECO:0000313" key="8">
    <source>
        <dbReference type="EMBL" id="OGZ13844.1"/>
    </source>
</evidence>
<dbReference type="Pfam" id="PF18741">
    <property type="entry name" value="MTES_1575"/>
    <property type="match status" value="1"/>
</dbReference>
<feature type="coiled-coil region" evidence="6">
    <location>
        <begin position="462"/>
        <end position="489"/>
    </location>
</feature>
<keyword evidence="3" id="KW-0378">Hydrolase</keyword>
<dbReference type="InterPro" id="IPR027417">
    <property type="entry name" value="P-loop_NTPase"/>
</dbReference>
<dbReference type="InterPro" id="IPR041677">
    <property type="entry name" value="DNA2/NAM7_AAA_11"/>
</dbReference>
<comment type="similarity">
    <text evidence="1">Belongs to the DNA2/NAM7 helicase family.</text>
</comment>
<dbReference type="GO" id="GO:0016787">
    <property type="term" value="F:hydrolase activity"/>
    <property type="evidence" value="ECO:0007669"/>
    <property type="project" value="UniProtKB-KW"/>
</dbReference>
<organism evidence="8 9">
    <name type="scientific">Candidatus Lloydbacteria bacterium RIFCSPLOWO2_01_FULL_50_20</name>
    <dbReference type="NCBI Taxonomy" id="1798665"/>
    <lineage>
        <taxon>Bacteria</taxon>
        <taxon>Candidatus Lloydiibacteriota</taxon>
    </lineage>
</organism>
<dbReference type="InterPro" id="IPR047187">
    <property type="entry name" value="SF1_C_Upf1"/>
</dbReference>
<reference evidence="8 9" key="1">
    <citation type="journal article" date="2016" name="Nat. Commun.">
        <title>Thousands of microbial genomes shed light on interconnected biogeochemical processes in an aquifer system.</title>
        <authorList>
            <person name="Anantharaman K."/>
            <person name="Brown C.T."/>
            <person name="Hug L.A."/>
            <person name="Sharon I."/>
            <person name="Castelle C.J."/>
            <person name="Probst A.J."/>
            <person name="Thomas B.C."/>
            <person name="Singh A."/>
            <person name="Wilkins M.J."/>
            <person name="Karaoz U."/>
            <person name="Brodie E.L."/>
            <person name="Williams K.H."/>
            <person name="Hubbard S.S."/>
            <person name="Banfield J.F."/>
        </authorList>
    </citation>
    <scope>NUCLEOTIDE SEQUENCE [LARGE SCALE GENOMIC DNA]</scope>
</reference>
<evidence type="ECO:0000256" key="4">
    <source>
        <dbReference type="ARBA" id="ARBA00022806"/>
    </source>
</evidence>
<comment type="caution">
    <text evidence="8">The sequence shown here is derived from an EMBL/GenBank/DDBJ whole genome shotgun (WGS) entry which is preliminary data.</text>
</comment>
<dbReference type="EMBL" id="MHLP01000002">
    <property type="protein sequence ID" value="OGZ13844.1"/>
    <property type="molecule type" value="Genomic_DNA"/>
</dbReference>
<dbReference type="STRING" id="1798665.A2942_02810"/>
<proteinExistence type="inferred from homology"/>
<dbReference type="InterPro" id="IPR013584">
    <property type="entry name" value="RAP"/>
</dbReference>
<keyword evidence="6" id="KW-0175">Coiled coil</keyword>